<keyword evidence="15" id="KW-0238">DNA-binding</keyword>
<evidence type="ECO:0000256" key="14">
    <source>
        <dbReference type="ARBA" id="ARBA00023002"/>
    </source>
</evidence>
<evidence type="ECO:0000313" key="24">
    <source>
        <dbReference type="Proteomes" id="UP000789396"/>
    </source>
</evidence>
<evidence type="ECO:0000256" key="3">
    <source>
        <dbReference type="ARBA" id="ARBA00004906"/>
    </source>
</evidence>
<reference evidence="23" key="1">
    <citation type="submission" date="2021-06" db="EMBL/GenBank/DDBJ databases">
        <authorList>
            <person name="Kallberg Y."/>
            <person name="Tangrot J."/>
            <person name="Rosling A."/>
        </authorList>
    </citation>
    <scope>NUCLEOTIDE SEQUENCE</scope>
    <source>
        <strain evidence="23">IN212</strain>
    </source>
</reference>
<dbReference type="Proteomes" id="UP000789396">
    <property type="component" value="Unassembled WGS sequence"/>
</dbReference>
<evidence type="ECO:0000256" key="8">
    <source>
        <dbReference type="ARBA" id="ARBA00022723"/>
    </source>
</evidence>
<dbReference type="Gene3D" id="3.30.40.10">
    <property type="entry name" value="Zinc/RING finger domain, C3HC4 (zinc finger)"/>
    <property type="match status" value="1"/>
</dbReference>
<evidence type="ECO:0000256" key="7">
    <source>
        <dbReference type="ARBA" id="ARBA00022679"/>
    </source>
</evidence>
<evidence type="ECO:0000256" key="4">
    <source>
        <dbReference type="ARBA" id="ARBA00009506"/>
    </source>
</evidence>
<dbReference type="GO" id="GO:0016491">
    <property type="term" value="F:oxidoreductase activity"/>
    <property type="evidence" value="ECO:0007669"/>
    <property type="project" value="UniProtKB-KW"/>
</dbReference>
<accession>A0A9N8VYK9</accession>
<dbReference type="InterPro" id="IPR036291">
    <property type="entry name" value="NAD(P)-bd_dom_sf"/>
</dbReference>
<keyword evidence="16" id="KW-0234">DNA repair</keyword>
<dbReference type="OrthoDB" id="9049620at2759"/>
<name>A0A9N8VYK9_9GLOM</name>
<evidence type="ECO:0000313" key="23">
    <source>
        <dbReference type="EMBL" id="CAG8467542.1"/>
    </source>
</evidence>
<evidence type="ECO:0000256" key="16">
    <source>
        <dbReference type="ARBA" id="ARBA00023204"/>
    </source>
</evidence>
<feature type="domain" description="RING-type" evidence="22">
    <location>
        <begin position="32"/>
        <end position="70"/>
    </location>
</feature>
<dbReference type="FunFam" id="3.30.40.10:FF:000172">
    <property type="entry name" value="E3 ubiquitin-protein ligase RAD18"/>
    <property type="match status" value="1"/>
</dbReference>
<keyword evidence="17" id="KW-0539">Nucleus</keyword>
<sequence length="309" mass="35175">MSDDGSLDLSSISDPSDFPQASLKLLDTLPRCSICKDFFNTPMIADCGHVYCSLCIRRCLNIEQVCPVCRTSISESQLFKSPDTENIVQAWIDMSILLYRQTLLEGALKDEKTKDISSKKAETFTIKTNSTNEQFNAKRKHLHIPESTNNFAPEFGAGQGAWAEYAMQLAAAKFNILMVSRTASKLKALRDEIESKYKVDTRMYAMDFTKGDRMDYSNLKDIIDEIDVGVLINNVATNHEIPTPFYLEDDEIIHNIVEVNIAGLLKVMLTRNSIYYQQQIEWDIEFSVVDKMMRLVISVREKMYTNVAN</sequence>
<keyword evidence="10 21" id="KW-0863">Zinc-finger</keyword>
<dbReference type="InterPro" id="IPR017907">
    <property type="entry name" value="Znf_RING_CS"/>
</dbReference>
<dbReference type="EC" id="2.3.2.27" evidence="5"/>
<dbReference type="EMBL" id="CAJVPZ010000514">
    <property type="protein sequence ID" value="CAG8467542.1"/>
    <property type="molecule type" value="Genomic_DNA"/>
</dbReference>
<keyword evidence="14" id="KW-0560">Oxidoreductase</keyword>
<keyword evidence="7" id="KW-0808">Transferase</keyword>
<dbReference type="GO" id="GO:0008270">
    <property type="term" value="F:zinc ion binding"/>
    <property type="evidence" value="ECO:0007669"/>
    <property type="project" value="UniProtKB-KW"/>
</dbReference>
<evidence type="ECO:0000256" key="21">
    <source>
        <dbReference type="PROSITE-ProRule" id="PRU00175"/>
    </source>
</evidence>
<dbReference type="AlphaFoldDB" id="A0A9N8VYK9"/>
<evidence type="ECO:0000256" key="5">
    <source>
        <dbReference type="ARBA" id="ARBA00012483"/>
    </source>
</evidence>
<dbReference type="PANTHER" id="PTHR43086:SF2">
    <property type="entry name" value="HYDROXYSTEROID DEHYDROGENASE-LIKE PROTEIN 1"/>
    <property type="match status" value="1"/>
</dbReference>
<evidence type="ECO:0000256" key="12">
    <source>
        <dbReference type="ARBA" id="ARBA00022833"/>
    </source>
</evidence>
<dbReference type="SUPFAM" id="SSF51735">
    <property type="entry name" value="NAD(P)-binding Rossmann-fold domains"/>
    <property type="match status" value="1"/>
</dbReference>
<keyword evidence="11" id="KW-0833">Ubl conjugation pathway</keyword>
<evidence type="ECO:0000256" key="9">
    <source>
        <dbReference type="ARBA" id="ARBA00022763"/>
    </source>
</evidence>
<dbReference type="Pfam" id="PF13923">
    <property type="entry name" value="zf-C3HC4_2"/>
    <property type="match status" value="1"/>
</dbReference>
<protein>
    <recommendedName>
        <fullName evidence="6">Postreplication repair E3 ubiquitin-protein ligase RAD18</fullName>
        <ecNumber evidence="5">2.3.2.27</ecNumber>
    </recommendedName>
    <alternativeName>
        <fullName evidence="19">Postreplication repair E3 ubiquitin-protein ligase rad18</fullName>
    </alternativeName>
    <alternativeName>
        <fullName evidence="18 20">RING-type E3 ubiquitin transferase RAD18</fullName>
    </alternativeName>
</protein>
<dbReference type="GO" id="GO:0005634">
    <property type="term" value="C:nucleus"/>
    <property type="evidence" value="ECO:0007669"/>
    <property type="project" value="UniProtKB-SubCell"/>
</dbReference>
<dbReference type="GO" id="GO:0005783">
    <property type="term" value="C:endoplasmic reticulum"/>
    <property type="evidence" value="ECO:0007669"/>
    <property type="project" value="TreeGrafter"/>
</dbReference>
<keyword evidence="24" id="KW-1185">Reference proteome</keyword>
<comment type="caution">
    <text evidence="23">The sequence shown here is derived from an EMBL/GenBank/DDBJ whole genome shotgun (WGS) entry which is preliminary data.</text>
</comment>
<comment type="pathway">
    <text evidence="3">Protein modification; protein ubiquitination.</text>
</comment>
<evidence type="ECO:0000256" key="1">
    <source>
        <dbReference type="ARBA" id="ARBA00000900"/>
    </source>
</evidence>
<dbReference type="PANTHER" id="PTHR43086">
    <property type="entry name" value="VERY-LONG-CHAIN 3-OXOOACYL-COA REDUCTASE"/>
    <property type="match status" value="1"/>
</dbReference>
<dbReference type="Gene3D" id="3.40.50.720">
    <property type="entry name" value="NAD(P)-binding Rossmann-like Domain"/>
    <property type="match status" value="1"/>
</dbReference>
<dbReference type="SUPFAM" id="SSF57850">
    <property type="entry name" value="RING/U-box"/>
    <property type="match status" value="1"/>
</dbReference>
<proteinExistence type="inferred from homology"/>
<keyword evidence="8" id="KW-0479">Metal-binding</keyword>
<dbReference type="GO" id="GO:0030497">
    <property type="term" value="P:fatty acid elongation"/>
    <property type="evidence" value="ECO:0007669"/>
    <property type="project" value="TreeGrafter"/>
</dbReference>
<evidence type="ECO:0000259" key="22">
    <source>
        <dbReference type="PROSITE" id="PS50089"/>
    </source>
</evidence>
<dbReference type="GO" id="GO:0006281">
    <property type="term" value="P:DNA repair"/>
    <property type="evidence" value="ECO:0007669"/>
    <property type="project" value="UniProtKB-KW"/>
</dbReference>
<evidence type="ECO:0000256" key="17">
    <source>
        <dbReference type="ARBA" id="ARBA00023242"/>
    </source>
</evidence>
<dbReference type="GO" id="GO:0003677">
    <property type="term" value="F:DNA binding"/>
    <property type="evidence" value="ECO:0007669"/>
    <property type="project" value="UniProtKB-KW"/>
</dbReference>
<dbReference type="PROSITE" id="PS00518">
    <property type="entry name" value="ZF_RING_1"/>
    <property type="match status" value="1"/>
</dbReference>
<evidence type="ECO:0000256" key="2">
    <source>
        <dbReference type="ARBA" id="ARBA00004123"/>
    </source>
</evidence>
<dbReference type="Pfam" id="PF00106">
    <property type="entry name" value="adh_short"/>
    <property type="match status" value="1"/>
</dbReference>
<dbReference type="SMART" id="SM00184">
    <property type="entry name" value="RING"/>
    <property type="match status" value="1"/>
</dbReference>
<evidence type="ECO:0000256" key="19">
    <source>
        <dbReference type="ARBA" id="ARBA00074353"/>
    </source>
</evidence>
<gene>
    <name evidence="23" type="ORF">RFULGI_LOCUS966</name>
</gene>
<organism evidence="23 24">
    <name type="scientific">Racocetra fulgida</name>
    <dbReference type="NCBI Taxonomy" id="60492"/>
    <lineage>
        <taxon>Eukaryota</taxon>
        <taxon>Fungi</taxon>
        <taxon>Fungi incertae sedis</taxon>
        <taxon>Mucoromycota</taxon>
        <taxon>Glomeromycotina</taxon>
        <taxon>Glomeromycetes</taxon>
        <taxon>Diversisporales</taxon>
        <taxon>Gigasporaceae</taxon>
        <taxon>Racocetra</taxon>
    </lineage>
</organism>
<dbReference type="PROSITE" id="PS50089">
    <property type="entry name" value="ZF_RING_2"/>
    <property type="match status" value="1"/>
</dbReference>
<dbReference type="InterPro" id="IPR013083">
    <property type="entry name" value="Znf_RING/FYVE/PHD"/>
</dbReference>
<evidence type="ECO:0000256" key="10">
    <source>
        <dbReference type="ARBA" id="ARBA00022771"/>
    </source>
</evidence>
<keyword evidence="12" id="KW-0862">Zinc</keyword>
<comment type="subcellular location">
    <subcellularLocation>
        <location evidence="2">Nucleus</location>
    </subcellularLocation>
</comment>
<keyword evidence="13" id="KW-0521">NADP</keyword>
<dbReference type="GO" id="GO:0061630">
    <property type="term" value="F:ubiquitin protein ligase activity"/>
    <property type="evidence" value="ECO:0007669"/>
    <property type="project" value="UniProtKB-EC"/>
</dbReference>
<evidence type="ECO:0000256" key="15">
    <source>
        <dbReference type="ARBA" id="ARBA00023125"/>
    </source>
</evidence>
<comment type="catalytic activity">
    <reaction evidence="1">
        <text>S-ubiquitinyl-[E2 ubiquitin-conjugating enzyme]-L-cysteine + [acceptor protein]-L-lysine = [E2 ubiquitin-conjugating enzyme]-L-cysteine + N(6)-ubiquitinyl-[acceptor protein]-L-lysine.</text>
        <dbReference type="EC" id="2.3.2.27"/>
    </reaction>
</comment>
<comment type="similarity">
    <text evidence="4">Belongs to the RAD18 family.</text>
</comment>
<dbReference type="InterPro" id="IPR001841">
    <property type="entry name" value="Znf_RING"/>
</dbReference>
<evidence type="ECO:0000256" key="13">
    <source>
        <dbReference type="ARBA" id="ARBA00022857"/>
    </source>
</evidence>
<evidence type="ECO:0000256" key="11">
    <source>
        <dbReference type="ARBA" id="ARBA00022786"/>
    </source>
</evidence>
<keyword evidence="9" id="KW-0227">DNA damage</keyword>
<evidence type="ECO:0000256" key="18">
    <source>
        <dbReference type="ARBA" id="ARBA00031783"/>
    </source>
</evidence>
<evidence type="ECO:0000256" key="20">
    <source>
        <dbReference type="ARBA" id="ARBA00082369"/>
    </source>
</evidence>
<evidence type="ECO:0000256" key="6">
    <source>
        <dbReference type="ARBA" id="ARBA00015551"/>
    </source>
</evidence>
<dbReference type="InterPro" id="IPR002347">
    <property type="entry name" value="SDR_fam"/>
</dbReference>